<comment type="caution">
    <text evidence="4">The sequence shown here is derived from an EMBL/GenBank/DDBJ whole genome shotgun (WGS) entry which is preliminary data.</text>
</comment>
<evidence type="ECO:0000313" key="5">
    <source>
        <dbReference type="Proteomes" id="UP000236327"/>
    </source>
</evidence>
<dbReference type="Proteomes" id="UP000236327">
    <property type="component" value="Unassembled WGS sequence"/>
</dbReference>
<keyword evidence="5" id="KW-1185">Reference proteome</keyword>
<protein>
    <recommendedName>
        <fullName evidence="3">DUF6468 domain-containing protein</fullName>
    </recommendedName>
</protein>
<proteinExistence type="predicted"/>
<gene>
    <name evidence="4" type="ORF">A8V01_27185</name>
</gene>
<dbReference type="OrthoDB" id="7510703at2"/>
<evidence type="ECO:0000259" key="3">
    <source>
        <dbReference type="Pfam" id="PF20072"/>
    </source>
</evidence>
<dbReference type="AlphaFoldDB" id="A0A2K2FSU7"/>
<dbReference type="RefSeq" id="WP_103099294.1">
    <property type="nucleotide sequence ID" value="NZ_LYMM01000096.1"/>
</dbReference>
<feature type="transmembrane region" description="Helical" evidence="2">
    <location>
        <begin position="6"/>
        <end position="27"/>
    </location>
</feature>
<keyword evidence="2" id="KW-0472">Membrane</keyword>
<feature type="region of interest" description="Disordered" evidence="1">
    <location>
        <begin position="134"/>
        <end position="162"/>
    </location>
</feature>
<dbReference type="Pfam" id="PF20072">
    <property type="entry name" value="DUF6468"/>
    <property type="match status" value="1"/>
</dbReference>
<evidence type="ECO:0000256" key="2">
    <source>
        <dbReference type="SAM" id="Phobius"/>
    </source>
</evidence>
<keyword evidence="2" id="KW-0812">Transmembrane</keyword>
<accession>A0A2K2FSU7</accession>
<name>A0A2K2FSU7_9SPHN</name>
<evidence type="ECO:0000256" key="1">
    <source>
        <dbReference type="SAM" id="MobiDB-lite"/>
    </source>
</evidence>
<dbReference type="InterPro" id="IPR045531">
    <property type="entry name" value="DUF6468"/>
</dbReference>
<reference evidence="4 5" key="1">
    <citation type="submission" date="2016-05" db="EMBL/GenBank/DDBJ databases">
        <title>Complete genome sequence of Novosphingobium guangzhouense SA925(T).</title>
        <authorList>
            <person name="Sha S."/>
        </authorList>
    </citation>
    <scope>NUCLEOTIDE SEQUENCE [LARGE SCALE GENOMIC DNA]</scope>
    <source>
        <strain evidence="4 5">SA925</strain>
    </source>
</reference>
<organism evidence="4 5">
    <name type="scientific">Novosphingobium guangzhouense</name>
    <dbReference type="NCBI Taxonomy" id="1850347"/>
    <lineage>
        <taxon>Bacteria</taxon>
        <taxon>Pseudomonadati</taxon>
        <taxon>Pseudomonadota</taxon>
        <taxon>Alphaproteobacteria</taxon>
        <taxon>Sphingomonadales</taxon>
        <taxon>Sphingomonadaceae</taxon>
        <taxon>Novosphingobium</taxon>
    </lineage>
</organism>
<dbReference type="EMBL" id="LYMM01000096">
    <property type="protein sequence ID" value="PNU01865.1"/>
    <property type="molecule type" value="Genomic_DNA"/>
</dbReference>
<sequence>MIAGFTWATVINLALVLMCLVVMVQAIRMDRRIRALRDGHLDQAVERLDNATHQARLVLTELKRVLSTDAAAQGEILNAARDLRDELSVMVGVGNSVAERIVDAADKARAAEAGVRRRSARWRDDADAVLRAEAQTRPADPAPAPASAPTSPPISAPISPEERELSRIVFDLTSKRGNRVA</sequence>
<feature type="domain" description="DUF6468" evidence="3">
    <location>
        <begin position="40"/>
        <end position="109"/>
    </location>
</feature>
<evidence type="ECO:0000313" key="4">
    <source>
        <dbReference type="EMBL" id="PNU01865.1"/>
    </source>
</evidence>
<keyword evidence="2" id="KW-1133">Transmembrane helix</keyword>
<feature type="compositionally biased region" description="Pro residues" evidence="1">
    <location>
        <begin position="140"/>
        <end position="155"/>
    </location>
</feature>